<evidence type="ECO:0000256" key="6">
    <source>
        <dbReference type="ARBA" id="ARBA00022842"/>
    </source>
</evidence>
<evidence type="ECO:0000256" key="3">
    <source>
        <dbReference type="ARBA" id="ARBA00022618"/>
    </source>
</evidence>
<evidence type="ECO:0000256" key="4">
    <source>
        <dbReference type="ARBA" id="ARBA00022723"/>
    </source>
</evidence>
<comment type="similarity">
    <text evidence="2 10">Belongs to the TRAFAC class TrmE-Era-EngA-EngB-Septin-like GTPase superfamily. EngB GTPase family.</text>
</comment>
<evidence type="ECO:0000256" key="1">
    <source>
        <dbReference type="ARBA" id="ARBA00001946"/>
    </source>
</evidence>
<protein>
    <recommendedName>
        <fullName evidence="10">Probable GTP-binding protein EngB</fullName>
    </recommendedName>
</protein>
<dbReference type="NCBIfam" id="TIGR03598">
    <property type="entry name" value="GTPase_YsxC"/>
    <property type="match status" value="1"/>
</dbReference>
<dbReference type="CDD" id="cd01876">
    <property type="entry name" value="YihA_EngB"/>
    <property type="match status" value="1"/>
</dbReference>
<dbReference type="RefSeq" id="WP_320499247.1">
    <property type="nucleotide sequence ID" value="NZ_JAXCLX010000001.1"/>
</dbReference>
<evidence type="ECO:0000256" key="9">
    <source>
        <dbReference type="ARBA" id="ARBA00023306"/>
    </source>
</evidence>
<dbReference type="Gene3D" id="3.40.50.300">
    <property type="entry name" value="P-loop containing nucleotide triphosphate hydrolases"/>
    <property type="match status" value="1"/>
</dbReference>
<dbReference type="InterPro" id="IPR027417">
    <property type="entry name" value="P-loop_NTPase"/>
</dbReference>
<keyword evidence="6" id="KW-0460">Magnesium</keyword>
<evidence type="ECO:0000256" key="7">
    <source>
        <dbReference type="ARBA" id="ARBA00023134"/>
    </source>
</evidence>
<evidence type="ECO:0000256" key="8">
    <source>
        <dbReference type="ARBA" id="ARBA00023210"/>
    </source>
</evidence>
<dbReference type="PANTHER" id="PTHR11649:SF13">
    <property type="entry name" value="ENGB-TYPE G DOMAIN-CONTAINING PROTEIN"/>
    <property type="match status" value="1"/>
</dbReference>
<keyword evidence="3 10" id="KW-0132">Cell division</keyword>
<gene>
    <name evidence="12" type="primary">yihA</name>
    <name evidence="10" type="synonym">engB</name>
    <name evidence="12" type="ORF">SMD31_03055</name>
</gene>
<accession>A0ABU5DU91</accession>
<dbReference type="SUPFAM" id="SSF52540">
    <property type="entry name" value="P-loop containing nucleoside triphosphate hydrolases"/>
    <property type="match status" value="1"/>
</dbReference>
<organism evidence="12 13">
    <name type="scientific">Dongia rigui</name>
    <dbReference type="NCBI Taxonomy" id="940149"/>
    <lineage>
        <taxon>Bacteria</taxon>
        <taxon>Pseudomonadati</taxon>
        <taxon>Pseudomonadota</taxon>
        <taxon>Alphaproteobacteria</taxon>
        <taxon>Rhodospirillales</taxon>
        <taxon>Dongiaceae</taxon>
        <taxon>Dongia</taxon>
    </lineage>
</organism>
<keyword evidence="4" id="KW-0479">Metal-binding</keyword>
<proteinExistence type="inferred from homology"/>
<evidence type="ECO:0000313" key="12">
    <source>
        <dbReference type="EMBL" id="MDY0870879.1"/>
    </source>
</evidence>
<evidence type="ECO:0000256" key="10">
    <source>
        <dbReference type="HAMAP-Rule" id="MF_00321"/>
    </source>
</evidence>
<dbReference type="PANTHER" id="PTHR11649">
    <property type="entry name" value="MSS1/TRME-RELATED GTP-BINDING PROTEIN"/>
    <property type="match status" value="1"/>
</dbReference>
<dbReference type="HAMAP" id="MF_00321">
    <property type="entry name" value="GTPase_EngB"/>
    <property type="match status" value="1"/>
</dbReference>
<dbReference type="Pfam" id="PF01926">
    <property type="entry name" value="MMR_HSR1"/>
    <property type="match status" value="1"/>
</dbReference>
<evidence type="ECO:0000256" key="2">
    <source>
        <dbReference type="ARBA" id="ARBA00009638"/>
    </source>
</evidence>
<keyword evidence="7 10" id="KW-0342">GTP-binding</keyword>
<keyword evidence="8 10" id="KW-0717">Septation</keyword>
<comment type="function">
    <text evidence="10">Necessary for normal cell division and for the maintenance of normal septation.</text>
</comment>
<dbReference type="InterPro" id="IPR006073">
    <property type="entry name" value="GTP-bd"/>
</dbReference>
<feature type="domain" description="EngB-type G" evidence="11">
    <location>
        <begin position="37"/>
        <end position="212"/>
    </location>
</feature>
<keyword evidence="9 10" id="KW-0131">Cell cycle</keyword>
<comment type="cofactor">
    <cofactor evidence="1">
        <name>Mg(2+)</name>
        <dbReference type="ChEBI" id="CHEBI:18420"/>
    </cofactor>
</comment>
<dbReference type="PROSITE" id="PS51706">
    <property type="entry name" value="G_ENGB"/>
    <property type="match status" value="1"/>
</dbReference>
<keyword evidence="13" id="KW-1185">Reference proteome</keyword>
<evidence type="ECO:0000313" key="13">
    <source>
        <dbReference type="Proteomes" id="UP001271769"/>
    </source>
</evidence>
<name>A0ABU5DU91_9PROT</name>
<dbReference type="InterPro" id="IPR019987">
    <property type="entry name" value="GTP-bd_ribosome_bio_YsxC"/>
</dbReference>
<dbReference type="EMBL" id="JAXCLX010000001">
    <property type="protein sequence ID" value="MDY0870879.1"/>
    <property type="molecule type" value="Genomic_DNA"/>
</dbReference>
<comment type="caution">
    <text evidence="12">The sequence shown here is derived from an EMBL/GenBank/DDBJ whole genome shotgun (WGS) entry which is preliminary data.</text>
</comment>
<evidence type="ECO:0000259" key="11">
    <source>
        <dbReference type="PROSITE" id="PS51706"/>
    </source>
</evidence>
<dbReference type="InterPro" id="IPR030393">
    <property type="entry name" value="G_ENGB_dom"/>
</dbReference>
<dbReference type="Proteomes" id="UP001271769">
    <property type="component" value="Unassembled WGS sequence"/>
</dbReference>
<keyword evidence="5 10" id="KW-0547">Nucleotide-binding</keyword>
<evidence type="ECO:0000256" key="5">
    <source>
        <dbReference type="ARBA" id="ARBA00022741"/>
    </source>
</evidence>
<sequence>MSGERKAGERTPGDALFQRECQFVAGAMKLEQLPPMGPIEIAFAGRSNVGKSSLVNALTGRKTLARVSQNPGRTQQLNFFDLHGTLVLVDMPGHGYAKVGKSKVAEWSQLIEGYVRGRANLRRVMLLIDSRHGYKDSDIHLMDLLDRFALSYQVVMTKADTVKPKELEANRQKFLDQIKRRPAAHPEILVTSAEAGVGLTEVRDTLATLAAQG</sequence>
<reference evidence="12 13" key="1">
    <citation type="journal article" date="2013" name="Antonie Van Leeuwenhoek">
        <title>Dongia rigui sp. nov., isolated from freshwater of a large wetland in Korea.</title>
        <authorList>
            <person name="Baik K.S."/>
            <person name="Hwang Y.M."/>
            <person name="Choi J.S."/>
            <person name="Kwon J."/>
            <person name="Seong C.N."/>
        </authorList>
    </citation>
    <scope>NUCLEOTIDE SEQUENCE [LARGE SCALE GENOMIC DNA]</scope>
    <source>
        <strain evidence="12 13">04SU4-P</strain>
    </source>
</reference>